<evidence type="ECO:0000313" key="2">
    <source>
        <dbReference type="Proteomes" id="UP001595803"/>
    </source>
</evidence>
<protein>
    <recommendedName>
        <fullName evidence="3">Lipoprotein</fullName>
    </recommendedName>
</protein>
<dbReference type="PROSITE" id="PS51257">
    <property type="entry name" value="PROKAR_LIPOPROTEIN"/>
    <property type="match status" value="1"/>
</dbReference>
<sequence length="148" mass="15758">MRNVILLSIATFVIGCAPTTTSSSIGVDRILVGQQWDIEFTLDGQRESGTFLVTQEGVPRACAANCGSLETMTTISVNVRGAESGDITLMKYRDGRSHASFRALRLGRFDDAYCQVPLGSGQSTLKANIKTGGATTYADGSCRVLSAR</sequence>
<name>A0ABV7ZC11_9DEIO</name>
<comment type="caution">
    <text evidence="1">The sequence shown here is derived from an EMBL/GenBank/DDBJ whole genome shotgun (WGS) entry which is preliminary data.</text>
</comment>
<gene>
    <name evidence="1" type="ORF">ACFOSB_12810</name>
</gene>
<dbReference type="RefSeq" id="WP_322473572.1">
    <property type="nucleotide sequence ID" value="NZ_JBHRZG010000013.1"/>
</dbReference>
<dbReference type="EMBL" id="JBHRZG010000013">
    <property type="protein sequence ID" value="MFC3833740.1"/>
    <property type="molecule type" value="Genomic_DNA"/>
</dbReference>
<organism evidence="1 2">
    <name type="scientific">Deinococcus rufus</name>
    <dbReference type="NCBI Taxonomy" id="2136097"/>
    <lineage>
        <taxon>Bacteria</taxon>
        <taxon>Thermotogati</taxon>
        <taxon>Deinococcota</taxon>
        <taxon>Deinococci</taxon>
        <taxon>Deinococcales</taxon>
        <taxon>Deinococcaceae</taxon>
        <taxon>Deinococcus</taxon>
    </lineage>
</organism>
<evidence type="ECO:0000313" key="1">
    <source>
        <dbReference type="EMBL" id="MFC3833740.1"/>
    </source>
</evidence>
<evidence type="ECO:0008006" key="3">
    <source>
        <dbReference type="Google" id="ProtNLM"/>
    </source>
</evidence>
<dbReference type="Proteomes" id="UP001595803">
    <property type="component" value="Unassembled WGS sequence"/>
</dbReference>
<keyword evidence="2" id="KW-1185">Reference proteome</keyword>
<reference evidence="2" key="1">
    <citation type="journal article" date="2019" name="Int. J. Syst. Evol. Microbiol.">
        <title>The Global Catalogue of Microorganisms (GCM) 10K type strain sequencing project: providing services to taxonomists for standard genome sequencing and annotation.</title>
        <authorList>
            <consortium name="The Broad Institute Genomics Platform"/>
            <consortium name="The Broad Institute Genome Sequencing Center for Infectious Disease"/>
            <person name="Wu L."/>
            <person name="Ma J."/>
        </authorList>
    </citation>
    <scope>NUCLEOTIDE SEQUENCE [LARGE SCALE GENOMIC DNA]</scope>
    <source>
        <strain evidence="2">CCTCC AB 2017081</strain>
    </source>
</reference>
<proteinExistence type="predicted"/>
<accession>A0ABV7ZC11</accession>